<evidence type="ECO:0000313" key="3">
    <source>
        <dbReference type="Proteomes" id="UP000592216"/>
    </source>
</evidence>
<gene>
    <name evidence="2" type="ORF">HJ536_10420</name>
</gene>
<evidence type="ECO:0000313" key="2">
    <source>
        <dbReference type="EMBL" id="NVO23768.1"/>
    </source>
</evidence>
<dbReference type="RefSeq" id="WP_177157639.1">
    <property type="nucleotide sequence ID" value="NZ_JABCJE010000003.1"/>
</dbReference>
<reference evidence="2 3" key="1">
    <citation type="submission" date="2020-04" db="EMBL/GenBank/DDBJ databases">
        <title>Donghicola sp., a member of the Rhodobacteraceae family isolated from mangrove forest in Thailand.</title>
        <authorList>
            <person name="Charoenyingcharoen P."/>
            <person name="Yukphan P."/>
        </authorList>
    </citation>
    <scope>NUCLEOTIDE SEQUENCE [LARGE SCALE GENOMIC DNA]</scope>
    <source>
        <strain evidence="2 3">B5-SW-15</strain>
    </source>
</reference>
<keyword evidence="1" id="KW-1133">Transmembrane helix</keyword>
<name>A0A850Q9Z1_9RHOB</name>
<dbReference type="Proteomes" id="UP000592216">
    <property type="component" value="Unassembled WGS sequence"/>
</dbReference>
<comment type="caution">
    <text evidence="2">The sequence shown here is derived from an EMBL/GenBank/DDBJ whole genome shotgun (WGS) entry which is preliminary data.</text>
</comment>
<dbReference type="AlphaFoldDB" id="A0A850Q9Z1"/>
<accession>A0A850Q9Z1</accession>
<organism evidence="2 3">
    <name type="scientific">Donghicola mangrovi</name>
    <dbReference type="NCBI Taxonomy" id="2729614"/>
    <lineage>
        <taxon>Bacteria</taxon>
        <taxon>Pseudomonadati</taxon>
        <taxon>Pseudomonadota</taxon>
        <taxon>Alphaproteobacteria</taxon>
        <taxon>Rhodobacterales</taxon>
        <taxon>Roseobacteraceae</taxon>
        <taxon>Donghicola</taxon>
    </lineage>
</organism>
<feature type="transmembrane region" description="Helical" evidence="1">
    <location>
        <begin position="49"/>
        <end position="70"/>
    </location>
</feature>
<proteinExistence type="predicted"/>
<sequence length="71" mass="7925">MNHFDRHSAPARVAVARNQYGGSYQDFGRHYGYDRMEMMVIQRKITRRLYIGLAGLGAGALVLAWVLGLAG</sequence>
<protein>
    <submittedName>
        <fullName evidence="2">Uncharacterized protein</fullName>
    </submittedName>
</protein>
<keyword evidence="1" id="KW-0472">Membrane</keyword>
<dbReference type="EMBL" id="JABCJE010000003">
    <property type="protein sequence ID" value="NVO23768.1"/>
    <property type="molecule type" value="Genomic_DNA"/>
</dbReference>
<evidence type="ECO:0000256" key="1">
    <source>
        <dbReference type="SAM" id="Phobius"/>
    </source>
</evidence>
<keyword evidence="1" id="KW-0812">Transmembrane</keyword>